<protein>
    <submittedName>
        <fullName evidence="3">Nitrite extrusion domain protein</fullName>
    </submittedName>
</protein>
<evidence type="ECO:0000256" key="2">
    <source>
        <dbReference type="SAM" id="Phobius"/>
    </source>
</evidence>
<organism evidence="3 4">
    <name type="scientific">Mycobacterium ulcerans str. Harvey</name>
    <dbReference type="NCBI Taxonomy" id="1299332"/>
    <lineage>
        <taxon>Bacteria</taxon>
        <taxon>Bacillati</taxon>
        <taxon>Actinomycetota</taxon>
        <taxon>Actinomycetes</taxon>
        <taxon>Mycobacteriales</taxon>
        <taxon>Mycobacteriaceae</taxon>
        <taxon>Mycobacterium</taxon>
        <taxon>Mycobacterium ulcerans group</taxon>
    </lineage>
</organism>
<feature type="transmembrane region" description="Helical" evidence="2">
    <location>
        <begin position="56"/>
        <end position="80"/>
    </location>
</feature>
<feature type="region of interest" description="Disordered" evidence="1">
    <location>
        <begin position="1"/>
        <end position="26"/>
    </location>
</feature>
<proteinExistence type="predicted"/>
<evidence type="ECO:0000313" key="4">
    <source>
        <dbReference type="Proteomes" id="UP000020681"/>
    </source>
</evidence>
<dbReference type="Proteomes" id="UP000020681">
    <property type="component" value="Unassembled WGS sequence"/>
</dbReference>
<evidence type="ECO:0000313" key="3">
    <source>
        <dbReference type="EMBL" id="EUA91175.1"/>
    </source>
</evidence>
<accession>A0ABN0R279</accession>
<dbReference type="Gene3D" id="1.20.1250.20">
    <property type="entry name" value="MFS general substrate transporter like domains"/>
    <property type="match status" value="1"/>
</dbReference>
<keyword evidence="4" id="KW-1185">Reference proteome</keyword>
<dbReference type="InterPro" id="IPR036259">
    <property type="entry name" value="MFS_trans_sf"/>
</dbReference>
<sequence>MMEQQMLLQREESQSSPGRSNAVTRRWGGSRHISHWDAEDLVAWEAGNKRIARRNLLWSVVTVHLGYSVWTLWPVLVLFMPTSAAEEFYRSSAGSVCPLRILPRLKLHEQGCNSGGI</sequence>
<name>A0ABN0R279_MYCUL</name>
<comment type="caution">
    <text evidence="3">The sequence shown here is derived from an EMBL/GenBank/DDBJ whole genome shotgun (WGS) entry which is preliminary data.</text>
</comment>
<keyword evidence="2" id="KW-1133">Transmembrane helix</keyword>
<gene>
    <name evidence="3" type="ORF">I551_2388</name>
</gene>
<feature type="compositionally biased region" description="Polar residues" evidence="1">
    <location>
        <begin position="14"/>
        <end position="23"/>
    </location>
</feature>
<evidence type="ECO:0000256" key="1">
    <source>
        <dbReference type="SAM" id="MobiDB-lite"/>
    </source>
</evidence>
<keyword evidence="2" id="KW-0812">Transmembrane</keyword>
<dbReference type="EMBL" id="JAOL01000094">
    <property type="protein sequence ID" value="EUA91175.1"/>
    <property type="molecule type" value="Genomic_DNA"/>
</dbReference>
<keyword evidence="2" id="KW-0472">Membrane</keyword>
<reference evidence="3 4" key="1">
    <citation type="submission" date="2014-01" db="EMBL/GenBank/DDBJ databases">
        <authorList>
            <person name="Dobos K."/>
            <person name="Lenaerts A."/>
            <person name="Ordway D."/>
            <person name="DeGroote M.A."/>
            <person name="Parker T."/>
            <person name="Sizemore C."/>
            <person name="Tallon L.J."/>
            <person name="Sadzewicz L.K."/>
            <person name="Sengamalay N."/>
            <person name="Fraser C.M."/>
            <person name="Hine E."/>
            <person name="Shefchek K.A."/>
            <person name="Das S.P."/>
            <person name="Tettelin H."/>
        </authorList>
    </citation>
    <scope>NUCLEOTIDE SEQUENCE [LARGE SCALE GENOMIC DNA]</scope>
    <source>
        <strain evidence="3 4">Harvey</strain>
    </source>
</reference>